<gene>
    <name evidence="1" type="ORF">GCM10009688_24080</name>
</gene>
<name>A0ABN2PDG3_9MICC</name>
<dbReference type="EMBL" id="BAAALV010000004">
    <property type="protein sequence ID" value="GAA1918223.1"/>
    <property type="molecule type" value="Genomic_DNA"/>
</dbReference>
<dbReference type="Proteomes" id="UP001500784">
    <property type="component" value="Unassembled WGS sequence"/>
</dbReference>
<proteinExistence type="predicted"/>
<accession>A0ABN2PDG3</accession>
<dbReference type="InterPro" id="IPR029060">
    <property type="entry name" value="PIN-like_dom_sf"/>
</dbReference>
<keyword evidence="2" id="KW-1185">Reference proteome</keyword>
<reference evidence="1 2" key="1">
    <citation type="journal article" date="2019" name="Int. J. Syst. Evol. Microbiol.">
        <title>The Global Catalogue of Microorganisms (GCM) 10K type strain sequencing project: providing services to taxonomists for standard genome sequencing and annotation.</title>
        <authorList>
            <consortium name="The Broad Institute Genomics Platform"/>
            <consortium name="The Broad Institute Genome Sequencing Center for Infectious Disease"/>
            <person name="Wu L."/>
            <person name="Ma J."/>
        </authorList>
    </citation>
    <scope>NUCLEOTIDE SEQUENCE [LARGE SCALE GENOMIC DNA]</scope>
    <source>
        <strain evidence="1 2">JCM 13316</strain>
    </source>
</reference>
<dbReference type="Gene3D" id="3.40.50.1010">
    <property type="entry name" value="5'-nuclease"/>
    <property type="match status" value="1"/>
</dbReference>
<evidence type="ECO:0000313" key="2">
    <source>
        <dbReference type="Proteomes" id="UP001500784"/>
    </source>
</evidence>
<evidence type="ECO:0000313" key="1">
    <source>
        <dbReference type="EMBL" id="GAA1918223.1"/>
    </source>
</evidence>
<comment type="caution">
    <text evidence="1">The sequence shown here is derived from an EMBL/GenBank/DDBJ whole genome shotgun (WGS) entry which is preliminary data.</text>
</comment>
<dbReference type="SUPFAM" id="SSF88723">
    <property type="entry name" value="PIN domain-like"/>
    <property type="match status" value="1"/>
</dbReference>
<protein>
    <submittedName>
        <fullName evidence="1">Type II toxin-antitoxin system VapC family toxin</fullName>
    </submittedName>
</protein>
<dbReference type="RefSeq" id="WP_152229271.1">
    <property type="nucleotide sequence ID" value="NZ_BAAALV010000004.1"/>
</dbReference>
<sequence>MSGPSGLLLDTPVVAEVRSGSPDRAVVEFLRSRSHLRVFVSALTVGELESTTPGWLWELSSRFAENILPVDHEVALLWRTLPPPAPEDVRGGLTNWLAATAIARNLTVVTPEPEAFVACGAHAVSPFRKFG</sequence>
<organism evidence="1 2">
    <name type="scientific">Arthrobacter gandavensis</name>
    <dbReference type="NCBI Taxonomy" id="169960"/>
    <lineage>
        <taxon>Bacteria</taxon>
        <taxon>Bacillati</taxon>
        <taxon>Actinomycetota</taxon>
        <taxon>Actinomycetes</taxon>
        <taxon>Micrococcales</taxon>
        <taxon>Micrococcaceae</taxon>
        <taxon>Arthrobacter</taxon>
    </lineage>
</organism>